<dbReference type="InterPro" id="IPR012464">
    <property type="entry name" value="DUF1676"/>
</dbReference>
<dbReference type="OrthoDB" id="6776351at2759"/>
<sequence length="149" mass="16509">MRWNFLWNFAVLALVFFWESVQGEDGGNDEGKKGCCDLSRGLETWQGTWSVFPTAASWSLATRIPMTTADFMDSGRQGRGKNKYKKKFKKFMLPLLLAYKLKFFTLIPVLIGGLILLTGATGLAGFFFALFAAVMGLKSGHSGGHRTLV</sequence>
<dbReference type="Proteomes" id="UP001153737">
    <property type="component" value="Chromosome 15"/>
</dbReference>
<keyword evidence="1" id="KW-0812">Transmembrane</keyword>
<feature type="chain" id="PRO_5040445195" evidence="2">
    <location>
        <begin position="24"/>
        <end position="149"/>
    </location>
</feature>
<organism evidence="3 4">
    <name type="scientific">Phaedon cochleariae</name>
    <name type="common">Mustard beetle</name>
    <dbReference type="NCBI Taxonomy" id="80249"/>
    <lineage>
        <taxon>Eukaryota</taxon>
        <taxon>Metazoa</taxon>
        <taxon>Ecdysozoa</taxon>
        <taxon>Arthropoda</taxon>
        <taxon>Hexapoda</taxon>
        <taxon>Insecta</taxon>
        <taxon>Pterygota</taxon>
        <taxon>Neoptera</taxon>
        <taxon>Endopterygota</taxon>
        <taxon>Coleoptera</taxon>
        <taxon>Polyphaga</taxon>
        <taxon>Cucujiformia</taxon>
        <taxon>Chrysomeloidea</taxon>
        <taxon>Chrysomelidae</taxon>
        <taxon>Chrysomelinae</taxon>
        <taxon>Chrysomelini</taxon>
        <taxon>Phaedon</taxon>
    </lineage>
</organism>
<feature type="transmembrane region" description="Helical" evidence="1">
    <location>
        <begin position="91"/>
        <end position="111"/>
    </location>
</feature>
<feature type="transmembrane region" description="Helical" evidence="1">
    <location>
        <begin position="117"/>
        <end position="137"/>
    </location>
</feature>
<reference evidence="3" key="2">
    <citation type="submission" date="2022-10" db="EMBL/GenBank/DDBJ databases">
        <authorList>
            <consortium name="ENA_rothamsted_submissions"/>
            <consortium name="culmorum"/>
            <person name="King R."/>
        </authorList>
    </citation>
    <scope>NUCLEOTIDE SEQUENCE</scope>
</reference>
<dbReference type="AlphaFoldDB" id="A0A9P0DGX4"/>
<feature type="signal peptide" evidence="2">
    <location>
        <begin position="1"/>
        <end position="23"/>
    </location>
</feature>
<dbReference type="Pfam" id="PF07898">
    <property type="entry name" value="DUF1676"/>
    <property type="match status" value="1"/>
</dbReference>
<gene>
    <name evidence="3" type="ORF">PHAECO_LOCUS4983</name>
</gene>
<evidence type="ECO:0000313" key="4">
    <source>
        <dbReference type="Proteomes" id="UP001153737"/>
    </source>
</evidence>
<keyword evidence="2" id="KW-0732">Signal</keyword>
<evidence type="ECO:0000313" key="3">
    <source>
        <dbReference type="EMBL" id="CAH1154265.1"/>
    </source>
</evidence>
<evidence type="ECO:0000256" key="2">
    <source>
        <dbReference type="SAM" id="SignalP"/>
    </source>
</evidence>
<evidence type="ECO:0000256" key="1">
    <source>
        <dbReference type="SAM" id="Phobius"/>
    </source>
</evidence>
<keyword evidence="1" id="KW-1133">Transmembrane helix</keyword>
<keyword evidence="1" id="KW-0472">Membrane</keyword>
<name>A0A9P0DGX4_PHACE</name>
<reference evidence="3" key="1">
    <citation type="submission" date="2022-01" db="EMBL/GenBank/DDBJ databases">
        <authorList>
            <person name="King R."/>
        </authorList>
    </citation>
    <scope>NUCLEOTIDE SEQUENCE</scope>
</reference>
<dbReference type="EMBL" id="OU896721">
    <property type="protein sequence ID" value="CAH1154265.1"/>
    <property type="molecule type" value="Genomic_DNA"/>
</dbReference>
<accession>A0A9P0DGX4</accession>
<protein>
    <submittedName>
        <fullName evidence="3">Uncharacterized protein</fullName>
    </submittedName>
</protein>
<proteinExistence type="predicted"/>
<keyword evidence="4" id="KW-1185">Reference proteome</keyword>